<evidence type="ECO:0000313" key="1">
    <source>
        <dbReference type="EMBL" id="CAZ80213.1"/>
    </source>
</evidence>
<dbReference type="KEGG" id="tml:GSTUM_00002241001"/>
<dbReference type="EMBL" id="FN430014">
    <property type="protein sequence ID" value="CAZ80213.1"/>
    <property type="molecule type" value="Genomic_DNA"/>
</dbReference>
<evidence type="ECO:0000313" key="2">
    <source>
        <dbReference type="Proteomes" id="UP000006911"/>
    </source>
</evidence>
<dbReference type="InParanoid" id="D5G6S0"/>
<keyword evidence="2" id="KW-1185">Reference proteome</keyword>
<protein>
    <submittedName>
        <fullName evidence="1">(Perigord truffle) hypothetical protein</fullName>
    </submittedName>
</protein>
<dbReference type="Proteomes" id="UP000006911">
    <property type="component" value="Unassembled WGS sequence"/>
</dbReference>
<name>D5G6S0_TUBMM</name>
<accession>D5G6S0</accession>
<reference evidence="1 2" key="1">
    <citation type="journal article" date="2010" name="Nature">
        <title>Perigord black truffle genome uncovers evolutionary origins and mechanisms of symbiosis.</title>
        <authorList>
            <person name="Martin F."/>
            <person name="Kohler A."/>
            <person name="Murat C."/>
            <person name="Balestrini R."/>
            <person name="Coutinho P.M."/>
            <person name="Jaillon O."/>
            <person name="Montanini B."/>
            <person name="Morin E."/>
            <person name="Noel B."/>
            <person name="Percudani R."/>
            <person name="Porcel B."/>
            <person name="Rubini A."/>
            <person name="Amicucci A."/>
            <person name="Amselem J."/>
            <person name="Anthouard V."/>
            <person name="Arcioni S."/>
            <person name="Artiguenave F."/>
            <person name="Aury J.M."/>
            <person name="Ballario P."/>
            <person name="Bolchi A."/>
            <person name="Brenna A."/>
            <person name="Brun A."/>
            <person name="Buee M."/>
            <person name="Cantarel B."/>
            <person name="Chevalier G."/>
            <person name="Couloux A."/>
            <person name="Da Silva C."/>
            <person name="Denoeud F."/>
            <person name="Duplessis S."/>
            <person name="Ghignone S."/>
            <person name="Hilselberger B."/>
            <person name="Iotti M."/>
            <person name="Marcais B."/>
            <person name="Mello A."/>
            <person name="Miranda M."/>
            <person name="Pacioni G."/>
            <person name="Quesneville H."/>
            <person name="Riccioni C."/>
            <person name="Ruotolo R."/>
            <person name="Splivallo R."/>
            <person name="Stocchi V."/>
            <person name="Tisserant E."/>
            <person name="Viscomi A.R."/>
            <person name="Zambonelli A."/>
            <person name="Zampieri E."/>
            <person name="Henrissat B."/>
            <person name="Lebrun M.H."/>
            <person name="Paolocci F."/>
            <person name="Bonfante P."/>
            <person name="Ottonello S."/>
            <person name="Wincker P."/>
        </authorList>
    </citation>
    <scope>NUCLEOTIDE SEQUENCE [LARGE SCALE GENOMIC DNA]</scope>
    <source>
        <strain evidence="1 2">Mel28</strain>
    </source>
</reference>
<sequence length="54" mass="6375">MCFFYLRGFRRMFFKLFPPALVWNSLKDGHLWQAGDGGRISCISHVFLLLRVII</sequence>
<dbReference type="AlphaFoldDB" id="D5G6S0"/>
<dbReference type="HOGENOM" id="CLU_3052079_0_0_1"/>
<organism evidence="1 2">
    <name type="scientific">Tuber melanosporum (strain Mel28)</name>
    <name type="common">Perigord black truffle</name>
    <dbReference type="NCBI Taxonomy" id="656061"/>
    <lineage>
        <taxon>Eukaryota</taxon>
        <taxon>Fungi</taxon>
        <taxon>Dikarya</taxon>
        <taxon>Ascomycota</taxon>
        <taxon>Pezizomycotina</taxon>
        <taxon>Pezizomycetes</taxon>
        <taxon>Pezizales</taxon>
        <taxon>Tuberaceae</taxon>
        <taxon>Tuber</taxon>
    </lineage>
</organism>
<gene>
    <name evidence="1" type="ORF">GSTUM_00002241001</name>
</gene>
<proteinExistence type="predicted"/>